<proteinExistence type="predicted"/>
<sequence length="67" mass="7642">MIEKDKQEIPMDSVLNPGVRLSTDFQFRQAFLSEEAYAGDSIAEHTAIEQANEYLAEEELNQTFMNS</sequence>
<evidence type="ECO:0000313" key="1">
    <source>
        <dbReference type="EMBL" id="MBA2872039.1"/>
    </source>
</evidence>
<dbReference type="RefSeq" id="WP_181537838.1">
    <property type="nucleotide sequence ID" value="NZ_JACDUU010000005.1"/>
</dbReference>
<evidence type="ECO:0000313" key="2">
    <source>
        <dbReference type="Proteomes" id="UP000580891"/>
    </source>
</evidence>
<keyword evidence="2" id="KW-1185">Reference proteome</keyword>
<comment type="caution">
    <text evidence="1">The sequence shown here is derived from an EMBL/GenBank/DDBJ whole genome shotgun (WGS) entry which is preliminary data.</text>
</comment>
<protein>
    <submittedName>
        <fullName evidence="1">Uncharacterized protein</fullName>
    </submittedName>
</protein>
<reference evidence="1 2" key="1">
    <citation type="submission" date="2020-07" db="EMBL/GenBank/DDBJ databases">
        <title>Genomic Encyclopedia of Type Strains, Phase IV (KMG-IV): sequencing the most valuable type-strain genomes for metagenomic binning, comparative biology and taxonomic classification.</title>
        <authorList>
            <person name="Goeker M."/>
        </authorList>
    </citation>
    <scope>NUCLEOTIDE SEQUENCE [LARGE SCALE GENOMIC DNA]</scope>
    <source>
        <strain evidence="1 2">DSM 25220</strain>
    </source>
</reference>
<gene>
    <name evidence="1" type="ORF">HNQ85_002329</name>
</gene>
<name>A0A7V9Z0T4_9BACL</name>
<dbReference type="Proteomes" id="UP000580891">
    <property type="component" value="Unassembled WGS sequence"/>
</dbReference>
<dbReference type="EMBL" id="JACDUU010000005">
    <property type="protein sequence ID" value="MBA2872039.1"/>
    <property type="molecule type" value="Genomic_DNA"/>
</dbReference>
<dbReference type="AlphaFoldDB" id="A0A7V9Z0T4"/>
<organism evidence="1 2">
    <name type="scientific">[Anoxybacillus] calidus</name>
    <dbReference type="NCBI Taxonomy" id="575178"/>
    <lineage>
        <taxon>Bacteria</taxon>
        <taxon>Bacillati</taxon>
        <taxon>Bacillota</taxon>
        <taxon>Bacilli</taxon>
        <taxon>Bacillales</taxon>
        <taxon>Anoxybacillaceae</taxon>
        <taxon>Paranoxybacillus</taxon>
    </lineage>
</organism>
<accession>A0A7V9Z0T4</accession>